<proteinExistence type="predicted"/>
<dbReference type="PANTHER" id="PTHR33926:SF1">
    <property type="entry name" value="PROTEIN TIC 22-LIKE, CHLOROPLASTIC"/>
    <property type="match status" value="1"/>
</dbReference>
<evidence type="ECO:0000256" key="1">
    <source>
        <dbReference type="ARBA" id="ARBA00004229"/>
    </source>
</evidence>
<gene>
    <name evidence="4" type="ORF">Scaly_0570700</name>
</gene>
<comment type="caution">
    <text evidence="4">The sequence shown here is derived from an EMBL/GenBank/DDBJ whole genome shotgun (WGS) entry which is preliminary data.</text>
</comment>
<dbReference type="InterPro" id="IPR007378">
    <property type="entry name" value="Tic22-like"/>
</dbReference>
<reference evidence="4" key="1">
    <citation type="submission" date="2020-06" db="EMBL/GenBank/DDBJ databases">
        <authorList>
            <person name="Li T."/>
            <person name="Hu X."/>
            <person name="Zhang T."/>
            <person name="Song X."/>
            <person name="Zhang H."/>
            <person name="Dai N."/>
            <person name="Sheng W."/>
            <person name="Hou X."/>
            <person name="Wei L."/>
        </authorList>
    </citation>
    <scope>NUCLEOTIDE SEQUENCE</scope>
    <source>
        <strain evidence="4">KEN8</strain>
        <tissue evidence="4">Leaf</tissue>
    </source>
</reference>
<keyword evidence="2" id="KW-0150">Chloroplast</keyword>
<sequence>METISSAAGRMAGTIVQFQSLMLMSAEAIEESYWSAGIYALSNGEKFVLVSGTNTGKILIFQLDVDGVALRLMPEASQIRNALTERKKGWHVLMKASPGFSFPGYSLRCMEDLEKSLSRASNDQKQLNPSLRQGDIQVAVLEDIIQGMKDSSVSTWDDVVFIPPGSMFLLIHLDSIKHTHMSRAFVGGFRQLICSFWK</sequence>
<keyword evidence="3" id="KW-0934">Plastid</keyword>
<evidence type="ECO:0000256" key="3">
    <source>
        <dbReference type="ARBA" id="ARBA00022640"/>
    </source>
</evidence>
<name>A0AAW2RRT9_9LAMI</name>
<accession>A0AAW2RRT9</accession>
<protein>
    <submittedName>
        <fullName evidence="4">Protein -like, chloroplastic</fullName>
    </submittedName>
</protein>
<reference evidence="4" key="2">
    <citation type="journal article" date="2024" name="Plant">
        <title>Genomic evolution and insights into agronomic trait innovations of Sesamum species.</title>
        <authorList>
            <person name="Miao H."/>
            <person name="Wang L."/>
            <person name="Qu L."/>
            <person name="Liu H."/>
            <person name="Sun Y."/>
            <person name="Le M."/>
            <person name="Wang Q."/>
            <person name="Wei S."/>
            <person name="Zheng Y."/>
            <person name="Lin W."/>
            <person name="Duan Y."/>
            <person name="Cao H."/>
            <person name="Xiong S."/>
            <person name="Wang X."/>
            <person name="Wei L."/>
            <person name="Li C."/>
            <person name="Ma Q."/>
            <person name="Ju M."/>
            <person name="Zhao R."/>
            <person name="Li G."/>
            <person name="Mu C."/>
            <person name="Tian Q."/>
            <person name="Mei H."/>
            <person name="Zhang T."/>
            <person name="Gao T."/>
            <person name="Zhang H."/>
        </authorList>
    </citation>
    <scope>NUCLEOTIDE SEQUENCE</scope>
    <source>
        <strain evidence="4">KEN8</strain>
    </source>
</reference>
<evidence type="ECO:0000313" key="4">
    <source>
        <dbReference type="EMBL" id="KAL0382834.1"/>
    </source>
</evidence>
<evidence type="ECO:0000256" key="2">
    <source>
        <dbReference type="ARBA" id="ARBA00022528"/>
    </source>
</evidence>
<dbReference type="AlphaFoldDB" id="A0AAW2RRT9"/>
<dbReference type="GO" id="GO:0009507">
    <property type="term" value="C:chloroplast"/>
    <property type="evidence" value="ECO:0007669"/>
    <property type="project" value="UniProtKB-SubCell"/>
</dbReference>
<organism evidence="4">
    <name type="scientific">Sesamum calycinum</name>
    <dbReference type="NCBI Taxonomy" id="2727403"/>
    <lineage>
        <taxon>Eukaryota</taxon>
        <taxon>Viridiplantae</taxon>
        <taxon>Streptophyta</taxon>
        <taxon>Embryophyta</taxon>
        <taxon>Tracheophyta</taxon>
        <taxon>Spermatophyta</taxon>
        <taxon>Magnoliopsida</taxon>
        <taxon>eudicotyledons</taxon>
        <taxon>Gunneridae</taxon>
        <taxon>Pentapetalae</taxon>
        <taxon>asterids</taxon>
        <taxon>lamiids</taxon>
        <taxon>Lamiales</taxon>
        <taxon>Pedaliaceae</taxon>
        <taxon>Sesamum</taxon>
    </lineage>
</organism>
<dbReference type="PANTHER" id="PTHR33926">
    <property type="entry name" value="PROTEIN TIC 22, CHLOROPLASTIC"/>
    <property type="match status" value="1"/>
</dbReference>
<dbReference type="GO" id="GO:0015031">
    <property type="term" value="P:protein transport"/>
    <property type="evidence" value="ECO:0007669"/>
    <property type="project" value="InterPro"/>
</dbReference>
<comment type="subcellular location">
    <subcellularLocation>
        <location evidence="1">Plastid</location>
        <location evidence="1">Chloroplast</location>
    </subcellularLocation>
</comment>
<dbReference type="Pfam" id="PF04278">
    <property type="entry name" value="Tic22"/>
    <property type="match status" value="1"/>
</dbReference>
<dbReference type="EMBL" id="JACGWM010000003">
    <property type="protein sequence ID" value="KAL0382834.1"/>
    <property type="molecule type" value="Genomic_DNA"/>
</dbReference>